<dbReference type="Proteomes" id="UP001332931">
    <property type="component" value="Unassembled WGS sequence"/>
</dbReference>
<dbReference type="InterPro" id="IPR003811">
    <property type="entry name" value="G3P_acylTferase_PlsY"/>
</dbReference>
<evidence type="ECO:0000313" key="12">
    <source>
        <dbReference type="EMBL" id="MEE6146921.1"/>
    </source>
</evidence>
<dbReference type="RefSeq" id="WP_330957687.1">
    <property type="nucleotide sequence ID" value="NZ_JAZGJQ010000002.1"/>
</dbReference>
<feature type="transmembrane region" description="Helical" evidence="11">
    <location>
        <begin position="161"/>
        <end position="185"/>
    </location>
</feature>
<dbReference type="SMART" id="SM01207">
    <property type="entry name" value="G3P_acyltransf"/>
    <property type="match status" value="1"/>
</dbReference>
<dbReference type="PANTHER" id="PTHR30309:SF0">
    <property type="entry name" value="GLYCEROL-3-PHOSPHATE ACYLTRANSFERASE-RELATED"/>
    <property type="match status" value="1"/>
</dbReference>
<dbReference type="PANTHER" id="PTHR30309">
    <property type="entry name" value="INNER MEMBRANE PROTEIN YGIH"/>
    <property type="match status" value="1"/>
</dbReference>
<accession>A0ABU7R8J2</accession>
<keyword evidence="4 11" id="KW-0812">Transmembrane</keyword>
<evidence type="ECO:0000256" key="9">
    <source>
        <dbReference type="ARBA" id="ARBA00023264"/>
    </source>
</evidence>
<feature type="compositionally biased region" description="Basic and acidic residues" evidence="10">
    <location>
        <begin position="469"/>
        <end position="500"/>
    </location>
</feature>
<evidence type="ECO:0000256" key="7">
    <source>
        <dbReference type="ARBA" id="ARBA00023136"/>
    </source>
</evidence>
<sequence length="593" mass="60560">MEVLVCLLVGYACGNLLTAELVARRELGRSAFEVGVGNPGMANIGHELGLRAAALTLAGDLGKVVAAALVCSLAFPDLGSASAAWAGLGCTLGHNFPAWHHLKGGKGVATTCATIVLASPGWGVLALLVGLAAVVLSGYLCVGAIAIAASYALLMLLTGDLAHVIVALALLALMAMAHGSAVAGIRDGSTPRASLADKVRSLLPFDLPGAGAGGLAPGAGARAHDAGSDAHAAHAAHAAGEKSLGLRRAATATEAPGRSDGGFFTRGSFSLDALLHGEAGSDDSRRVRSRVGKVSPGDTLAYPRIRPRADGAAAACADASVQAAGAISDPVGAPTAASQQPASPADMRAQAALGAPSSQGTPAPAPFAVDKTVAMPRVVAAPADTPALRAQAVRVQAADQVRPMIPAIEAQRMASQQRLQHERQAAAEEVVRIGRFVGEGAHAASRGLAQAGNAAAQALGRARAASADELERRRTLERRRASAAARDDSLTQRPSAEGRGRGPRTPPSRPRPAQGQGTRPGQATRATRSQRPQVGRGPVRDARPSRAPRAPQPTTERTRPKHAQHLGQGRGPQDARHPQRHEAHQAHVSRHRS</sequence>
<evidence type="ECO:0000256" key="10">
    <source>
        <dbReference type="SAM" id="MobiDB-lite"/>
    </source>
</evidence>
<comment type="caution">
    <text evidence="12">The sequence shown here is derived from an EMBL/GenBank/DDBJ whole genome shotgun (WGS) entry which is preliminary data.</text>
</comment>
<feature type="compositionally biased region" description="Basic and acidic residues" evidence="10">
    <location>
        <begin position="573"/>
        <end position="585"/>
    </location>
</feature>
<evidence type="ECO:0000256" key="3">
    <source>
        <dbReference type="ARBA" id="ARBA00022679"/>
    </source>
</evidence>
<evidence type="ECO:0000256" key="11">
    <source>
        <dbReference type="SAM" id="Phobius"/>
    </source>
</evidence>
<evidence type="ECO:0000256" key="2">
    <source>
        <dbReference type="ARBA" id="ARBA00022516"/>
    </source>
</evidence>
<keyword evidence="5 11" id="KW-1133">Transmembrane helix</keyword>
<feature type="region of interest" description="Disordered" evidence="10">
    <location>
        <begin position="463"/>
        <end position="593"/>
    </location>
</feature>
<keyword evidence="7 11" id="KW-0472">Membrane</keyword>
<keyword evidence="12" id="KW-0012">Acyltransferase</keyword>
<feature type="compositionally biased region" description="Polar residues" evidence="10">
    <location>
        <begin position="515"/>
        <end position="532"/>
    </location>
</feature>
<name>A0ABU7R8J2_9ACTN</name>
<keyword evidence="2" id="KW-0444">Lipid biosynthesis</keyword>
<feature type="transmembrane region" description="Helical" evidence="11">
    <location>
        <begin position="121"/>
        <end position="154"/>
    </location>
</feature>
<keyword evidence="3" id="KW-0808">Transferase</keyword>
<evidence type="ECO:0000313" key="13">
    <source>
        <dbReference type="Proteomes" id="UP001332931"/>
    </source>
</evidence>
<proteinExistence type="predicted"/>
<protein>
    <submittedName>
        <fullName evidence="12">Glycerol-3-phosphate acyltransferase</fullName>
    </submittedName>
</protein>
<feature type="region of interest" description="Disordered" evidence="10">
    <location>
        <begin position="331"/>
        <end position="362"/>
    </location>
</feature>
<evidence type="ECO:0000256" key="4">
    <source>
        <dbReference type="ARBA" id="ARBA00022692"/>
    </source>
</evidence>
<organism evidence="12 13">
    <name type="scientific">Olsenella absiana</name>
    <dbReference type="NCBI Taxonomy" id="3115222"/>
    <lineage>
        <taxon>Bacteria</taxon>
        <taxon>Bacillati</taxon>
        <taxon>Actinomycetota</taxon>
        <taxon>Coriobacteriia</taxon>
        <taxon>Coriobacteriales</taxon>
        <taxon>Atopobiaceae</taxon>
        <taxon>Olsenella</taxon>
    </lineage>
</organism>
<keyword evidence="13" id="KW-1185">Reference proteome</keyword>
<dbReference type="EMBL" id="JAZGJQ010000002">
    <property type="protein sequence ID" value="MEE6146921.1"/>
    <property type="molecule type" value="Genomic_DNA"/>
</dbReference>
<evidence type="ECO:0000256" key="8">
    <source>
        <dbReference type="ARBA" id="ARBA00023209"/>
    </source>
</evidence>
<feature type="region of interest" description="Disordered" evidence="10">
    <location>
        <begin position="279"/>
        <end position="303"/>
    </location>
</feature>
<feature type="compositionally biased region" description="Low complexity" evidence="10">
    <location>
        <begin position="333"/>
        <end position="345"/>
    </location>
</feature>
<gene>
    <name evidence="12" type="ORF">VXJ25_02755</name>
</gene>
<keyword evidence="1" id="KW-1003">Cell membrane</keyword>
<keyword evidence="6" id="KW-0443">Lipid metabolism</keyword>
<evidence type="ECO:0000256" key="6">
    <source>
        <dbReference type="ARBA" id="ARBA00023098"/>
    </source>
</evidence>
<dbReference type="Pfam" id="PF02660">
    <property type="entry name" value="G3P_acyltransf"/>
    <property type="match status" value="1"/>
</dbReference>
<evidence type="ECO:0000256" key="1">
    <source>
        <dbReference type="ARBA" id="ARBA00022475"/>
    </source>
</evidence>
<dbReference type="GO" id="GO:0016746">
    <property type="term" value="F:acyltransferase activity"/>
    <property type="evidence" value="ECO:0007669"/>
    <property type="project" value="UniProtKB-KW"/>
</dbReference>
<keyword evidence="8" id="KW-0594">Phospholipid biosynthesis</keyword>
<keyword evidence="9" id="KW-1208">Phospholipid metabolism</keyword>
<reference evidence="12 13" key="1">
    <citation type="submission" date="2024-01" db="EMBL/GenBank/DDBJ databases">
        <title>Description of Olsenella sp. nov., isolated from pig feces.</title>
        <authorList>
            <person name="Chang Y.-H."/>
        </authorList>
    </citation>
    <scope>NUCLEOTIDE SEQUENCE [LARGE SCALE GENOMIC DNA]</scope>
    <source>
        <strain evidence="12 13">YH-ols2223</strain>
    </source>
</reference>
<evidence type="ECO:0000256" key="5">
    <source>
        <dbReference type="ARBA" id="ARBA00022989"/>
    </source>
</evidence>